<dbReference type="AlphaFoldDB" id="A0A8H6MKG9"/>
<gene>
    <name evidence="2" type="ORF">CSOJ01_13977</name>
</gene>
<comment type="caution">
    <text evidence="2">The sequence shown here is derived from an EMBL/GenBank/DDBJ whole genome shotgun (WGS) entry which is preliminary data.</text>
</comment>
<reference evidence="2 3" key="1">
    <citation type="journal article" date="2020" name="Phytopathology">
        <title>Genome Sequence Resources of Colletotrichum truncatum, C. plurivorum, C. musicola, and C. sojae: Four Species Pathogenic to Soybean (Glycine max).</title>
        <authorList>
            <person name="Rogerio F."/>
            <person name="Boufleur T.R."/>
            <person name="Ciampi-Guillardi M."/>
            <person name="Sukno S.A."/>
            <person name="Thon M.R."/>
            <person name="Massola Junior N.S."/>
            <person name="Baroncelli R."/>
        </authorList>
    </citation>
    <scope>NUCLEOTIDE SEQUENCE [LARGE SCALE GENOMIC DNA]</scope>
    <source>
        <strain evidence="2 3">LFN0009</strain>
    </source>
</reference>
<evidence type="ECO:0000313" key="2">
    <source>
        <dbReference type="EMBL" id="KAF6793340.1"/>
    </source>
</evidence>
<organism evidence="2 3">
    <name type="scientific">Colletotrichum sojae</name>
    <dbReference type="NCBI Taxonomy" id="2175907"/>
    <lineage>
        <taxon>Eukaryota</taxon>
        <taxon>Fungi</taxon>
        <taxon>Dikarya</taxon>
        <taxon>Ascomycota</taxon>
        <taxon>Pezizomycotina</taxon>
        <taxon>Sordariomycetes</taxon>
        <taxon>Hypocreomycetidae</taxon>
        <taxon>Glomerellales</taxon>
        <taxon>Glomerellaceae</taxon>
        <taxon>Colletotrichum</taxon>
        <taxon>Colletotrichum orchidearum species complex</taxon>
    </lineage>
</organism>
<dbReference type="EMBL" id="WIGN01000437">
    <property type="protein sequence ID" value="KAF6793340.1"/>
    <property type="molecule type" value="Genomic_DNA"/>
</dbReference>
<evidence type="ECO:0000256" key="1">
    <source>
        <dbReference type="SAM" id="MobiDB-lite"/>
    </source>
</evidence>
<sequence>MALSSSEPFFQMIGSPSAPHERPPLAQTDQYSDQHLMPYGQDKTHLHQSTIDLQLNHPSDCPAREKCPFAKSHGYLPGSVTWPSPVAQPKTFPTPLADDLSTSSTQTSQASVVPINSAPPSAAKINVPGREIKIPANDSEMILIRVPREHATAEKLQQIRDCAELIFKDAKAYMLPHAIENTTTE</sequence>
<name>A0A8H6MKG9_9PEZI</name>
<evidence type="ECO:0000313" key="3">
    <source>
        <dbReference type="Proteomes" id="UP000652219"/>
    </source>
</evidence>
<protein>
    <submittedName>
        <fullName evidence="2">Uncharacterized protein</fullName>
    </submittedName>
</protein>
<accession>A0A8H6MKG9</accession>
<feature type="region of interest" description="Disordered" evidence="1">
    <location>
        <begin position="1"/>
        <end position="43"/>
    </location>
</feature>
<dbReference type="Proteomes" id="UP000652219">
    <property type="component" value="Unassembled WGS sequence"/>
</dbReference>
<keyword evidence="3" id="KW-1185">Reference proteome</keyword>
<proteinExistence type="predicted"/>